<name>A0A518DB57_9BACT</name>
<dbReference type="InterPro" id="IPR017900">
    <property type="entry name" value="4Fe4S_Fe_S_CS"/>
</dbReference>
<protein>
    <submittedName>
        <fullName evidence="10">Epoxyqueuosine reductase</fullName>
        <ecNumber evidence="10">1.1.-.-</ecNumber>
    </submittedName>
</protein>
<dbReference type="Pfam" id="PF08331">
    <property type="entry name" value="QueG_DUF1730"/>
    <property type="match status" value="1"/>
</dbReference>
<gene>
    <name evidence="10" type="primary">queG</name>
    <name evidence="10" type="ORF">Pla175_20630</name>
</gene>
<dbReference type="InterPro" id="IPR016024">
    <property type="entry name" value="ARM-type_fold"/>
</dbReference>
<accession>A0A518DB57</accession>
<organism evidence="10 11">
    <name type="scientific">Pirellulimonas nuda</name>
    <dbReference type="NCBI Taxonomy" id="2528009"/>
    <lineage>
        <taxon>Bacteria</taxon>
        <taxon>Pseudomonadati</taxon>
        <taxon>Planctomycetota</taxon>
        <taxon>Planctomycetia</taxon>
        <taxon>Pirellulales</taxon>
        <taxon>Lacipirellulaceae</taxon>
        <taxon>Pirellulimonas</taxon>
    </lineage>
</organism>
<keyword evidence="5" id="KW-0671">Queuosine biosynthesis</keyword>
<evidence type="ECO:0000313" key="11">
    <source>
        <dbReference type="Proteomes" id="UP000317429"/>
    </source>
</evidence>
<dbReference type="Gene3D" id="3.30.70.20">
    <property type="match status" value="1"/>
</dbReference>
<reference evidence="10 11" key="1">
    <citation type="submission" date="2019-02" db="EMBL/GenBank/DDBJ databases">
        <title>Deep-cultivation of Planctomycetes and their phenomic and genomic characterization uncovers novel biology.</title>
        <authorList>
            <person name="Wiegand S."/>
            <person name="Jogler M."/>
            <person name="Boedeker C."/>
            <person name="Pinto D."/>
            <person name="Vollmers J."/>
            <person name="Rivas-Marin E."/>
            <person name="Kohn T."/>
            <person name="Peeters S.H."/>
            <person name="Heuer A."/>
            <person name="Rast P."/>
            <person name="Oberbeckmann S."/>
            <person name="Bunk B."/>
            <person name="Jeske O."/>
            <person name="Meyerdierks A."/>
            <person name="Storesund J.E."/>
            <person name="Kallscheuer N."/>
            <person name="Luecker S."/>
            <person name="Lage O.M."/>
            <person name="Pohl T."/>
            <person name="Merkel B.J."/>
            <person name="Hornburger P."/>
            <person name="Mueller R.-W."/>
            <person name="Bruemmer F."/>
            <person name="Labrenz M."/>
            <person name="Spormann A.M."/>
            <person name="Op den Camp H."/>
            <person name="Overmann J."/>
            <person name="Amann R."/>
            <person name="Jetten M.S.M."/>
            <person name="Mascher T."/>
            <person name="Medema M.H."/>
            <person name="Devos D.P."/>
            <person name="Kaster A.-K."/>
            <person name="Ovreas L."/>
            <person name="Rohde M."/>
            <person name="Galperin M.Y."/>
            <person name="Jogler C."/>
        </authorList>
    </citation>
    <scope>NUCLEOTIDE SEQUENCE [LARGE SCALE GENOMIC DNA]</scope>
    <source>
        <strain evidence="10 11">Pla175</strain>
    </source>
</reference>
<dbReference type="KEGG" id="pnd:Pla175_20630"/>
<keyword evidence="4" id="KW-0479">Metal-binding</keyword>
<keyword evidence="7" id="KW-0408">Iron</keyword>
<dbReference type="PROSITE" id="PS51379">
    <property type="entry name" value="4FE4S_FER_2"/>
    <property type="match status" value="1"/>
</dbReference>
<proteinExistence type="predicted"/>
<evidence type="ECO:0000256" key="4">
    <source>
        <dbReference type="ARBA" id="ARBA00022723"/>
    </source>
</evidence>
<keyword evidence="3" id="KW-0819">tRNA processing</keyword>
<keyword evidence="11" id="KW-1185">Reference proteome</keyword>
<evidence type="ECO:0000259" key="9">
    <source>
        <dbReference type="PROSITE" id="PS51379"/>
    </source>
</evidence>
<keyword evidence="8" id="KW-0411">Iron-sulfur</keyword>
<dbReference type="GO" id="GO:0052693">
    <property type="term" value="F:epoxyqueuosine reductase activity"/>
    <property type="evidence" value="ECO:0007669"/>
    <property type="project" value="TreeGrafter"/>
</dbReference>
<evidence type="ECO:0000256" key="6">
    <source>
        <dbReference type="ARBA" id="ARBA00023002"/>
    </source>
</evidence>
<evidence type="ECO:0000256" key="5">
    <source>
        <dbReference type="ARBA" id="ARBA00022785"/>
    </source>
</evidence>
<dbReference type="SUPFAM" id="SSF46548">
    <property type="entry name" value="alpha-helical ferredoxin"/>
    <property type="match status" value="1"/>
</dbReference>
<keyword evidence="1" id="KW-0004">4Fe-4S</keyword>
<feature type="domain" description="4Fe-4S ferredoxin-type" evidence="9">
    <location>
        <begin position="179"/>
        <end position="208"/>
    </location>
</feature>
<dbReference type="PROSITE" id="PS00198">
    <property type="entry name" value="4FE4S_FER_1"/>
    <property type="match status" value="1"/>
</dbReference>
<dbReference type="Proteomes" id="UP000317429">
    <property type="component" value="Chromosome"/>
</dbReference>
<keyword evidence="2" id="KW-0963">Cytoplasm</keyword>
<keyword evidence="6 10" id="KW-0560">Oxidoreductase</keyword>
<dbReference type="InterPro" id="IPR013542">
    <property type="entry name" value="QueG_DUF1730"/>
</dbReference>
<dbReference type="PANTHER" id="PTHR30002">
    <property type="entry name" value="EPOXYQUEUOSINE REDUCTASE"/>
    <property type="match status" value="1"/>
</dbReference>
<dbReference type="InterPro" id="IPR017896">
    <property type="entry name" value="4Fe4S_Fe-S-bd"/>
</dbReference>
<evidence type="ECO:0000256" key="2">
    <source>
        <dbReference type="ARBA" id="ARBA00022490"/>
    </source>
</evidence>
<dbReference type="OrthoDB" id="9784571at2"/>
<dbReference type="RefSeq" id="WP_145283862.1">
    <property type="nucleotide sequence ID" value="NZ_CP036291.1"/>
</dbReference>
<evidence type="ECO:0000313" key="10">
    <source>
        <dbReference type="EMBL" id="QDU88682.1"/>
    </source>
</evidence>
<dbReference type="GO" id="GO:0046872">
    <property type="term" value="F:metal ion binding"/>
    <property type="evidence" value="ECO:0007669"/>
    <property type="project" value="UniProtKB-KW"/>
</dbReference>
<dbReference type="Pfam" id="PF13484">
    <property type="entry name" value="Fer4_16"/>
    <property type="match status" value="1"/>
</dbReference>
<dbReference type="AlphaFoldDB" id="A0A518DB57"/>
<dbReference type="EMBL" id="CP036291">
    <property type="protein sequence ID" value="QDU88682.1"/>
    <property type="molecule type" value="Genomic_DNA"/>
</dbReference>
<sequence length="356" mass="40084">MTATVPRTQWLKNRAIELGFTQAGVCPAVEPPGAQRLREWLAAGYAGQMDYLADRRDAYAHPQHVLEGCRSLLMLAMDYRTADPRPPGPTQGRVSRYAWGEADYHDVVRTRLHRLADELREREPTSLVRGVVDTAPLMERDFARLAGLGWVGKHTLLLNRQRGSYFFLAALLTDLELEYDTPHATDHCGSCTACLDACPTGAFPQAYVLDATKCISYLTIELRDHVPVELRSGMGQWVFGCDVCQDVCPWNRRAPESQQPEFRPVAQQDPLELIGLFELDEEAFRARFRKTPLWRAHRRGLLRSAAIALGNSRPPEALPALQQAMHDGEALVREAARWAVQQYELHQNGHRGASDH</sequence>
<evidence type="ECO:0000256" key="1">
    <source>
        <dbReference type="ARBA" id="ARBA00022485"/>
    </source>
</evidence>
<evidence type="ECO:0000256" key="7">
    <source>
        <dbReference type="ARBA" id="ARBA00023004"/>
    </source>
</evidence>
<evidence type="ECO:0000256" key="8">
    <source>
        <dbReference type="ARBA" id="ARBA00023014"/>
    </source>
</evidence>
<evidence type="ECO:0000256" key="3">
    <source>
        <dbReference type="ARBA" id="ARBA00022694"/>
    </source>
</evidence>
<dbReference type="GO" id="GO:0051539">
    <property type="term" value="F:4 iron, 4 sulfur cluster binding"/>
    <property type="evidence" value="ECO:0007669"/>
    <property type="project" value="UniProtKB-KW"/>
</dbReference>
<dbReference type="GO" id="GO:0008616">
    <property type="term" value="P:tRNA queuosine(34) biosynthetic process"/>
    <property type="evidence" value="ECO:0007669"/>
    <property type="project" value="UniProtKB-KW"/>
</dbReference>
<dbReference type="NCBIfam" id="TIGR00276">
    <property type="entry name" value="tRNA epoxyqueuosine(34) reductase QueG"/>
    <property type="match status" value="1"/>
</dbReference>
<dbReference type="PANTHER" id="PTHR30002:SF4">
    <property type="entry name" value="EPOXYQUEUOSINE REDUCTASE"/>
    <property type="match status" value="1"/>
</dbReference>
<dbReference type="InterPro" id="IPR011989">
    <property type="entry name" value="ARM-like"/>
</dbReference>
<dbReference type="Gene3D" id="1.25.10.10">
    <property type="entry name" value="Leucine-rich Repeat Variant"/>
    <property type="match status" value="1"/>
</dbReference>
<dbReference type="FunFam" id="3.30.70.20:FF:000037">
    <property type="entry name" value="Epoxyqueuosine reductase"/>
    <property type="match status" value="1"/>
</dbReference>
<dbReference type="SUPFAM" id="SSF48371">
    <property type="entry name" value="ARM repeat"/>
    <property type="match status" value="1"/>
</dbReference>
<dbReference type="InterPro" id="IPR004453">
    <property type="entry name" value="QueG"/>
</dbReference>
<dbReference type="EC" id="1.1.-.-" evidence="10"/>